<feature type="compositionally biased region" description="Pro residues" evidence="1">
    <location>
        <begin position="86"/>
        <end position="96"/>
    </location>
</feature>
<dbReference type="EMBL" id="KB101600">
    <property type="protein sequence ID" value="ELK36371.1"/>
    <property type="molecule type" value="Genomic_DNA"/>
</dbReference>
<dbReference type="AlphaFoldDB" id="L5MDB2"/>
<dbReference type="Pfam" id="PF01391">
    <property type="entry name" value="Collagen"/>
    <property type="match status" value="1"/>
</dbReference>
<name>L5MDB2_MYODS</name>
<dbReference type="InterPro" id="IPR008160">
    <property type="entry name" value="Collagen"/>
</dbReference>
<keyword evidence="2" id="KW-0176">Collagen</keyword>
<gene>
    <name evidence="2" type="ORF">MDA_GLEAN10022502</name>
</gene>
<accession>L5MDB2</accession>
<dbReference type="GO" id="GO:0005581">
    <property type="term" value="C:collagen trimer"/>
    <property type="evidence" value="ECO:0007669"/>
    <property type="project" value="UniProtKB-KW"/>
</dbReference>
<dbReference type="Proteomes" id="UP000010556">
    <property type="component" value="Unassembled WGS sequence"/>
</dbReference>
<reference evidence="3" key="1">
    <citation type="journal article" date="2013" name="Science">
        <title>Comparative analysis of bat genomes provides insight into the evolution of flight and immunity.</title>
        <authorList>
            <person name="Zhang G."/>
            <person name="Cowled C."/>
            <person name="Shi Z."/>
            <person name="Huang Z."/>
            <person name="Bishop-Lilly K.A."/>
            <person name="Fang X."/>
            <person name="Wynne J.W."/>
            <person name="Xiong Z."/>
            <person name="Baker M.L."/>
            <person name="Zhao W."/>
            <person name="Tachedjian M."/>
            <person name="Zhu Y."/>
            <person name="Zhou P."/>
            <person name="Jiang X."/>
            <person name="Ng J."/>
            <person name="Yang L."/>
            <person name="Wu L."/>
            <person name="Xiao J."/>
            <person name="Feng Y."/>
            <person name="Chen Y."/>
            <person name="Sun X."/>
            <person name="Zhang Y."/>
            <person name="Marsh G.A."/>
            <person name="Crameri G."/>
            <person name="Broder C.C."/>
            <person name="Frey K.G."/>
            <person name="Wang L.F."/>
            <person name="Wang J."/>
        </authorList>
    </citation>
    <scope>NUCLEOTIDE SEQUENCE [LARGE SCALE GENOMIC DNA]</scope>
</reference>
<evidence type="ECO:0000313" key="3">
    <source>
        <dbReference type="Proteomes" id="UP000010556"/>
    </source>
</evidence>
<evidence type="ECO:0000256" key="1">
    <source>
        <dbReference type="SAM" id="MobiDB-lite"/>
    </source>
</evidence>
<feature type="compositionally biased region" description="Basic and acidic residues" evidence="1">
    <location>
        <begin position="1"/>
        <end position="17"/>
    </location>
</feature>
<keyword evidence="3" id="KW-1185">Reference proteome</keyword>
<feature type="compositionally biased region" description="Gly residues" evidence="1">
    <location>
        <begin position="121"/>
        <end position="130"/>
    </location>
</feature>
<feature type="region of interest" description="Disordered" evidence="1">
    <location>
        <begin position="1"/>
        <end position="130"/>
    </location>
</feature>
<protein>
    <submittedName>
        <fullName evidence="2">Collagen alpha-5(VI) chain</fullName>
    </submittedName>
</protein>
<evidence type="ECO:0000313" key="2">
    <source>
        <dbReference type="EMBL" id="ELK36371.1"/>
    </source>
</evidence>
<sequence length="130" mass="12861">MVERGDLDLGAREEGRRSSVGKLWLQGRSRTESRPGALRGAEWETGRRAGAALTGSPGADGPPGRDGAAGVKGDRGETGPLGAPGAPGPPGSPGPAGPTGKQGDRGEAVSTRGAQPDGGRRGGGPVPAWH</sequence>
<organism evidence="2 3">
    <name type="scientific">Myotis davidii</name>
    <name type="common">David's myotis</name>
    <dbReference type="NCBI Taxonomy" id="225400"/>
    <lineage>
        <taxon>Eukaryota</taxon>
        <taxon>Metazoa</taxon>
        <taxon>Chordata</taxon>
        <taxon>Craniata</taxon>
        <taxon>Vertebrata</taxon>
        <taxon>Euteleostomi</taxon>
        <taxon>Mammalia</taxon>
        <taxon>Eutheria</taxon>
        <taxon>Laurasiatheria</taxon>
        <taxon>Chiroptera</taxon>
        <taxon>Yangochiroptera</taxon>
        <taxon>Vespertilionidae</taxon>
        <taxon>Myotis</taxon>
    </lineage>
</organism>
<proteinExistence type="predicted"/>